<dbReference type="STRING" id="655353.SAMN04488056_10749"/>
<gene>
    <name evidence="2" type="ORF">SAMN04488056_10749</name>
</gene>
<sequence>MNDKRKQTNITAPVSFGAKLADSDSFKTLFRDGMALVEEAADYLDGEGRAEAKSLPRVASLAYATESMRLTTRLMQMASWLLLQRAVNEGEMTLEQAGQEKNKVRLHGLSSSKDSPGWDELPPRLRDLIEQSMHMQKRIRHLDEVIYSKRDAEETREDIVQANPVGDQIGMIANAFAARAAE</sequence>
<dbReference type="Proteomes" id="UP000199236">
    <property type="component" value="Unassembled WGS sequence"/>
</dbReference>
<dbReference type="Gene3D" id="1.10.8.930">
    <property type="entry name" value="Protein of unknown function DUF1465"/>
    <property type="match status" value="1"/>
</dbReference>
<dbReference type="EMBL" id="FOVR01000007">
    <property type="protein sequence ID" value="SFO50181.1"/>
    <property type="molecule type" value="Genomic_DNA"/>
</dbReference>
<dbReference type="InterPro" id="IPR038301">
    <property type="entry name" value="AraC-like_sf"/>
</dbReference>
<feature type="region of interest" description="Disordered" evidence="1">
    <location>
        <begin position="96"/>
        <end position="122"/>
    </location>
</feature>
<dbReference type="OrthoDB" id="9799531at2"/>
<accession>A0A1I5HQT8</accession>
<evidence type="ECO:0000256" key="1">
    <source>
        <dbReference type="SAM" id="MobiDB-lite"/>
    </source>
</evidence>
<name>A0A1I5HQT8_9HYPH</name>
<dbReference type="Pfam" id="PF07323">
    <property type="entry name" value="DUF1465"/>
    <property type="match status" value="1"/>
</dbReference>
<organism evidence="2 3">
    <name type="scientific">Cohaesibacter marisflavi</name>
    <dbReference type="NCBI Taxonomy" id="655353"/>
    <lineage>
        <taxon>Bacteria</taxon>
        <taxon>Pseudomonadati</taxon>
        <taxon>Pseudomonadota</taxon>
        <taxon>Alphaproteobacteria</taxon>
        <taxon>Hyphomicrobiales</taxon>
        <taxon>Cohaesibacteraceae</taxon>
    </lineage>
</organism>
<dbReference type="AlphaFoldDB" id="A0A1I5HQT8"/>
<dbReference type="RefSeq" id="WP_090073241.1">
    <property type="nucleotide sequence ID" value="NZ_FOVR01000007.1"/>
</dbReference>
<evidence type="ECO:0000313" key="2">
    <source>
        <dbReference type="EMBL" id="SFO50181.1"/>
    </source>
</evidence>
<proteinExistence type="predicted"/>
<dbReference type="InterPro" id="IPR010848">
    <property type="entry name" value="DUF1465"/>
</dbReference>
<protein>
    <submittedName>
        <fullName evidence="2">Regulator of CtrA degradation</fullName>
    </submittedName>
</protein>
<keyword evidence="3" id="KW-1185">Reference proteome</keyword>
<evidence type="ECO:0000313" key="3">
    <source>
        <dbReference type="Proteomes" id="UP000199236"/>
    </source>
</evidence>
<reference evidence="2 3" key="1">
    <citation type="submission" date="2016-10" db="EMBL/GenBank/DDBJ databases">
        <authorList>
            <person name="de Groot N.N."/>
        </authorList>
    </citation>
    <scope>NUCLEOTIDE SEQUENCE [LARGE SCALE GENOMIC DNA]</scope>
    <source>
        <strain evidence="2 3">CGMCC 1.9157</strain>
    </source>
</reference>